<accession>A0ACC2BJW8</accession>
<protein>
    <submittedName>
        <fullName evidence="1">Uncharacterized protein</fullName>
    </submittedName>
</protein>
<comment type="caution">
    <text evidence="1">The sequence shown here is derived from an EMBL/GenBank/DDBJ whole genome shotgun (WGS) entry which is preliminary data.</text>
</comment>
<dbReference type="Proteomes" id="UP001162992">
    <property type="component" value="Chromosome 15"/>
</dbReference>
<dbReference type="EMBL" id="CM055106">
    <property type="protein sequence ID" value="KAJ7530065.1"/>
    <property type="molecule type" value="Genomic_DNA"/>
</dbReference>
<reference evidence="2" key="1">
    <citation type="journal article" date="2024" name="Proc. Natl. Acad. Sci. U.S.A.">
        <title>Extraordinary preservation of gene collinearity over three hundred million years revealed in homosporous lycophytes.</title>
        <authorList>
            <person name="Li C."/>
            <person name="Wickell D."/>
            <person name="Kuo L.Y."/>
            <person name="Chen X."/>
            <person name="Nie B."/>
            <person name="Liao X."/>
            <person name="Peng D."/>
            <person name="Ji J."/>
            <person name="Jenkins J."/>
            <person name="Williams M."/>
            <person name="Shu S."/>
            <person name="Plott C."/>
            <person name="Barry K."/>
            <person name="Rajasekar S."/>
            <person name="Grimwood J."/>
            <person name="Han X."/>
            <person name="Sun S."/>
            <person name="Hou Z."/>
            <person name="He W."/>
            <person name="Dai G."/>
            <person name="Sun C."/>
            <person name="Schmutz J."/>
            <person name="Leebens-Mack J.H."/>
            <person name="Li F.W."/>
            <person name="Wang L."/>
        </authorList>
    </citation>
    <scope>NUCLEOTIDE SEQUENCE [LARGE SCALE GENOMIC DNA]</scope>
    <source>
        <strain evidence="2">cv. PW_Plant_1</strain>
    </source>
</reference>
<sequence length="161" mass="17872">MFEAILVAKELDEEDSLCISLVQQLMQRGRRSGSQMAGGRDGLLAASAQLAISRLMPLLCSFSLRSDAASDPNSVHDHCFWYWHDSGLWLLLRCSGCCSGLLFLLLLLFILSSLLAVIPQWSNATIRGAMGLQHTLSSKAYWVQCFLLSVMCWFRAAISLK</sequence>
<gene>
    <name evidence="1" type="ORF">O6H91_15G077200</name>
</gene>
<proteinExistence type="predicted"/>
<name>A0ACC2BJW8_DIPCM</name>
<organism evidence="1 2">
    <name type="scientific">Diphasiastrum complanatum</name>
    <name type="common">Issler's clubmoss</name>
    <name type="synonym">Lycopodium complanatum</name>
    <dbReference type="NCBI Taxonomy" id="34168"/>
    <lineage>
        <taxon>Eukaryota</taxon>
        <taxon>Viridiplantae</taxon>
        <taxon>Streptophyta</taxon>
        <taxon>Embryophyta</taxon>
        <taxon>Tracheophyta</taxon>
        <taxon>Lycopodiopsida</taxon>
        <taxon>Lycopodiales</taxon>
        <taxon>Lycopodiaceae</taxon>
        <taxon>Lycopodioideae</taxon>
        <taxon>Diphasiastrum</taxon>
    </lineage>
</organism>
<evidence type="ECO:0000313" key="2">
    <source>
        <dbReference type="Proteomes" id="UP001162992"/>
    </source>
</evidence>
<evidence type="ECO:0000313" key="1">
    <source>
        <dbReference type="EMBL" id="KAJ7530065.1"/>
    </source>
</evidence>
<keyword evidence="2" id="KW-1185">Reference proteome</keyword>